<evidence type="ECO:0000256" key="1">
    <source>
        <dbReference type="SAM" id="Phobius"/>
    </source>
</evidence>
<proteinExistence type="predicted"/>
<sequence length="108" mass="12666">MTKLVLAHTSHSITLCIVLYNVIYEKIRYFLWSRPKKRQFFCTSSHCARSMLCATHQQRIVLNLGSILCQYIASRVRKHPCIQNRMATSSHFIPHRKDAMTVRLYEAP</sequence>
<protein>
    <submittedName>
        <fullName evidence="2">Uncharacterized protein</fullName>
    </submittedName>
</protein>
<reference evidence="2" key="1">
    <citation type="submission" date="2020-01" db="EMBL/GenBank/DDBJ databases">
        <authorList>
            <consortium name="DOE Joint Genome Institute"/>
            <person name="Haridas S."/>
            <person name="Albert R."/>
            <person name="Binder M."/>
            <person name="Bloem J."/>
            <person name="Labutti K."/>
            <person name="Salamov A."/>
            <person name="Andreopoulos B."/>
            <person name="Baker S.E."/>
            <person name="Barry K."/>
            <person name="Bills G."/>
            <person name="Bluhm B.H."/>
            <person name="Cannon C."/>
            <person name="Castanera R."/>
            <person name="Culley D.E."/>
            <person name="Daum C."/>
            <person name="Ezra D."/>
            <person name="Gonzalez J.B."/>
            <person name="Henrissat B."/>
            <person name="Kuo A."/>
            <person name="Liang C."/>
            <person name="Lipzen A."/>
            <person name="Lutzoni F."/>
            <person name="Magnuson J."/>
            <person name="Mondo S."/>
            <person name="Nolan M."/>
            <person name="Ohm R."/>
            <person name="Pangilinan J."/>
            <person name="Park H.-J."/>
            <person name="Ramirez L."/>
            <person name="Alfaro M."/>
            <person name="Sun H."/>
            <person name="Tritt A."/>
            <person name="Yoshinaga Y."/>
            <person name="Zwiers L.-H."/>
            <person name="Turgeon B.G."/>
            <person name="Goodwin S.B."/>
            <person name="Spatafora J.W."/>
            <person name="Crous P.W."/>
            <person name="Grigoriev I.V."/>
        </authorList>
    </citation>
    <scope>NUCLEOTIDE SEQUENCE</scope>
    <source>
        <strain evidence="2">P77</strain>
    </source>
</reference>
<feature type="transmembrane region" description="Helical" evidence="1">
    <location>
        <begin position="6"/>
        <end position="24"/>
    </location>
</feature>
<evidence type="ECO:0000313" key="3">
    <source>
        <dbReference type="Proteomes" id="UP000800040"/>
    </source>
</evidence>
<keyword evidence="1" id="KW-0812">Transmembrane</keyword>
<keyword evidence="1" id="KW-0472">Membrane</keyword>
<dbReference type="AlphaFoldDB" id="A0A6A5K7L7"/>
<dbReference type="EMBL" id="ML975333">
    <property type="protein sequence ID" value="KAF1832669.1"/>
    <property type="molecule type" value="Genomic_DNA"/>
</dbReference>
<keyword evidence="3" id="KW-1185">Reference proteome</keyword>
<organism evidence="2 3">
    <name type="scientific">Decorospora gaudefroyi</name>
    <dbReference type="NCBI Taxonomy" id="184978"/>
    <lineage>
        <taxon>Eukaryota</taxon>
        <taxon>Fungi</taxon>
        <taxon>Dikarya</taxon>
        <taxon>Ascomycota</taxon>
        <taxon>Pezizomycotina</taxon>
        <taxon>Dothideomycetes</taxon>
        <taxon>Pleosporomycetidae</taxon>
        <taxon>Pleosporales</taxon>
        <taxon>Pleosporineae</taxon>
        <taxon>Pleosporaceae</taxon>
        <taxon>Decorospora</taxon>
    </lineage>
</organism>
<accession>A0A6A5K7L7</accession>
<name>A0A6A5K7L7_9PLEO</name>
<keyword evidence="1" id="KW-1133">Transmembrane helix</keyword>
<evidence type="ECO:0000313" key="2">
    <source>
        <dbReference type="EMBL" id="KAF1832669.1"/>
    </source>
</evidence>
<dbReference type="Proteomes" id="UP000800040">
    <property type="component" value="Unassembled WGS sequence"/>
</dbReference>
<gene>
    <name evidence="2" type="ORF">BDW02DRAFT_415990</name>
</gene>